<feature type="domain" description="Glycosyltransferase 2-like" evidence="1">
    <location>
        <begin position="571"/>
        <end position="691"/>
    </location>
</feature>
<reference evidence="3" key="1">
    <citation type="journal article" date="2019" name="Int. J. Syst. Evol. Microbiol.">
        <title>The Global Catalogue of Microorganisms (GCM) 10K type strain sequencing project: providing services to taxonomists for standard genome sequencing and annotation.</title>
        <authorList>
            <consortium name="The Broad Institute Genomics Platform"/>
            <consortium name="The Broad Institute Genome Sequencing Center for Infectious Disease"/>
            <person name="Wu L."/>
            <person name="Ma J."/>
        </authorList>
    </citation>
    <scope>NUCLEOTIDE SEQUENCE [LARGE SCALE GENOMIC DNA]</scope>
    <source>
        <strain evidence="3">JCM 18958</strain>
    </source>
</reference>
<dbReference type="InterPro" id="IPR001173">
    <property type="entry name" value="Glyco_trans_2-like"/>
</dbReference>
<dbReference type="Gene3D" id="3.90.550.10">
    <property type="entry name" value="Spore Coat Polysaccharide Biosynthesis Protein SpsA, Chain A"/>
    <property type="match status" value="1"/>
</dbReference>
<evidence type="ECO:0000259" key="1">
    <source>
        <dbReference type="Pfam" id="PF00535"/>
    </source>
</evidence>
<dbReference type="Proteomes" id="UP001501446">
    <property type="component" value="Unassembled WGS sequence"/>
</dbReference>
<protein>
    <recommendedName>
        <fullName evidence="1">Glycosyltransferase 2-like domain-containing protein</fullName>
    </recommendedName>
</protein>
<keyword evidence="3" id="KW-1185">Reference proteome</keyword>
<dbReference type="CDD" id="cd00761">
    <property type="entry name" value="Glyco_tranf_GTA_type"/>
    <property type="match status" value="1"/>
</dbReference>
<dbReference type="InterPro" id="IPR050834">
    <property type="entry name" value="Glycosyltransf_2"/>
</dbReference>
<dbReference type="EMBL" id="BAABLN010000028">
    <property type="protein sequence ID" value="GAA4699747.1"/>
    <property type="molecule type" value="Genomic_DNA"/>
</dbReference>
<dbReference type="SUPFAM" id="SSF53448">
    <property type="entry name" value="Nucleotide-diphospho-sugar transferases"/>
    <property type="match status" value="1"/>
</dbReference>
<sequence>MNDQQVALRSADVRSRIAELEQLRQQMKLNESWYGSGSFKTHMSRGNADRLTPRVDPEHYARILRDNGRAEQVRDLLELGRTLPDHAGTRVLQPHPSRVAMIADTFLYETFEGTARITYVTPENYREVAAESDVLIVASTWRGRFEDWHGTTSNWGPLRTQVIPEFKSRGVPVIFYSKEDPPNYALFRPVARDADVVFTSSEEMIPQYRADCPDVSHVESMTFGVNPLLHNPVGSRRVRRPEILFAGSWLSHKYPHRQTSAKKLFDGVVEAGRDLLIVDRNSTLGDPKYHYPQQYMDHVGPGVEHRALMKIQRIVDAQLNLNSVTNSTTMYANRAVELQAMGAFVLSNYSVAVNDRYPEVQLIDKQAEVPLVLNSMSGDELYRAQTDGLRRVWEHDTAWQRMAQLLASVGAPVATLTERTALVPVSGTDLKHVRRVAACQTVPADVLTPEEITSRREQYDVVLPVADNHEYSSAHVRDLLNVFRYADVDIATKNGSETNSVITPGDDHELVDQAVSSARSALRTNTEDDVLGRWLDTGRVSGNAYSTAPFGAGPRGAERIEVTGATEPELTVVVPVYNNGKHLVSKCFRSLQRSTIFDRMEILLIDDGSTDGYTPQMVRELAERYSNVQSHFFEKGGSGSASRPRNEGLKLATAPYLTYLDPDNEAVNDGFRVLLDEVKELKVQFAIGDMIKLSTWRRHVHNASLLEKSLPEDVVGGLMVPEDALTLTNFQPMSIQALVADTQWLRSIGLYQPIGALGQDSLAFQQMLHGSRRIATVRLPIHVYYGAVSNSMINSVGPGFFRKYLPMERFRKEWLERDGLFEDYCRLRVDPFFNGWLVDKFNKFVSPEQKAECRALLDELCEIYDVRLARKDPGNPDSHLRVLIRPIDKQPVPEDIAADLEADTAQRGQGSE</sequence>
<proteinExistence type="predicted"/>
<dbReference type="Pfam" id="PF00535">
    <property type="entry name" value="Glycos_transf_2"/>
    <property type="match status" value="1"/>
</dbReference>
<dbReference type="PANTHER" id="PTHR43685:SF2">
    <property type="entry name" value="GLYCOSYLTRANSFERASE 2-LIKE DOMAIN-CONTAINING PROTEIN"/>
    <property type="match status" value="1"/>
</dbReference>
<comment type="caution">
    <text evidence="2">The sequence shown here is derived from an EMBL/GenBank/DDBJ whole genome shotgun (WGS) entry which is preliminary data.</text>
</comment>
<name>A0ABP8X2T6_9MICC</name>
<evidence type="ECO:0000313" key="3">
    <source>
        <dbReference type="Proteomes" id="UP001501446"/>
    </source>
</evidence>
<dbReference type="PANTHER" id="PTHR43685">
    <property type="entry name" value="GLYCOSYLTRANSFERASE"/>
    <property type="match status" value="1"/>
</dbReference>
<dbReference type="InterPro" id="IPR029044">
    <property type="entry name" value="Nucleotide-diphossugar_trans"/>
</dbReference>
<dbReference type="RefSeq" id="WP_345311214.1">
    <property type="nucleotide sequence ID" value="NZ_BAABLN010000028.1"/>
</dbReference>
<organism evidence="2 3">
    <name type="scientific">Kocuria gwangalliensis</name>
    <dbReference type="NCBI Taxonomy" id="501592"/>
    <lineage>
        <taxon>Bacteria</taxon>
        <taxon>Bacillati</taxon>
        <taxon>Actinomycetota</taxon>
        <taxon>Actinomycetes</taxon>
        <taxon>Micrococcales</taxon>
        <taxon>Micrococcaceae</taxon>
        <taxon>Kocuria</taxon>
    </lineage>
</organism>
<evidence type="ECO:0000313" key="2">
    <source>
        <dbReference type="EMBL" id="GAA4699747.1"/>
    </source>
</evidence>
<gene>
    <name evidence="2" type="ORF">GCM10025781_17300</name>
</gene>
<accession>A0ABP8X2T6</accession>